<dbReference type="InterPro" id="IPR007263">
    <property type="entry name" value="DCC1-like"/>
</dbReference>
<name>A0ABV9PDK3_9FLAO</name>
<proteinExistence type="predicted"/>
<gene>
    <name evidence="1" type="ORF">ACFO5S_09470</name>
</gene>
<sequence>MLNLPENKKIILFDGVCNLCDSAVQFIIKHDKKDLFRFVSLQSDFGKEICNYIGVDQSKIDSIILYNPGVAYYYKSSAVIEIAEDLGGIYSLLSIFEIFPEKLRNIIYDFIAKNRYKWYGKKESCMIPTPELKAKFL</sequence>
<evidence type="ECO:0000313" key="2">
    <source>
        <dbReference type="Proteomes" id="UP001595935"/>
    </source>
</evidence>
<comment type="caution">
    <text evidence="1">The sequence shown here is derived from an EMBL/GenBank/DDBJ whole genome shotgun (WGS) entry which is preliminary data.</text>
</comment>
<accession>A0ABV9PDK3</accession>
<dbReference type="PANTHER" id="PTHR33639:SF2">
    <property type="entry name" value="DUF393 DOMAIN-CONTAINING PROTEIN"/>
    <property type="match status" value="1"/>
</dbReference>
<organism evidence="1 2">
    <name type="scientific">Flavobacterium branchiicola</name>
    <dbReference type="NCBI Taxonomy" id="1114875"/>
    <lineage>
        <taxon>Bacteria</taxon>
        <taxon>Pseudomonadati</taxon>
        <taxon>Bacteroidota</taxon>
        <taxon>Flavobacteriia</taxon>
        <taxon>Flavobacteriales</taxon>
        <taxon>Flavobacteriaceae</taxon>
        <taxon>Flavobacterium</taxon>
    </lineage>
</organism>
<dbReference type="Pfam" id="PF04134">
    <property type="entry name" value="DCC1-like"/>
    <property type="match status" value="1"/>
</dbReference>
<dbReference type="PANTHER" id="PTHR33639">
    <property type="entry name" value="THIOL-DISULFIDE OXIDOREDUCTASE DCC"/>
    <property type="match status" value="1"/>
</dbReference>
<dbReference type="Proteomes" id="UP001595935">
    <property type="component" value="Unassembled WGS sequence"/>
</dbReference>
<keyword evidence="2" id="KW-1185">Reference proteome</keyword>
<dbReference type="RefSeq" id="WP_213256900.1">
    <property type="nucleotide sequence ID" value="NZ_JAGYWA010000003.1"/>
</dbReference>
<reference evidence="2" key="1">
    <citation type="journal article" date="2019" name="Int. J. Syst. Evol. Microbiol.">
        <title>The Global Catalogue of Microorganisms (GCM) 10K type strain sequencing project: providing services to taxonomists for standard genome sequencing and annotation.</title>
        <authorList>
            <consortium name="The Broad Institute Genomics Platform"/>
            <consortium name="The Broad Institute Genome Sequencing Center for Infectious Disease"/>
            <person name="Wu L."/>
            <person name="Ma J."/>
        </authorList>
    </citation>
    <scope>NUCLEOTIDE SEQUENCE [LARGE SCALE GENOMIC DNA]</scope>
    <source>
        <strain evidence="2">WYCCWR 13023</strain>
    </source>
</reference>
<dbReference type="EMBL" id="JBHSGV010000003">
    <property type="protein sequence ID" value="MFC4747676.1"/>
    <property type="molecule type" value="Genomic_DNA"/>
</dbReference>
<dbReference type="InterPro" id="IPR052927">
    <property type="entry name" value="DCC_oxidoreductase"/>
</dbReference>
<protein>
    <submittedName>
        <fullName evidence="1">Thiol-disulfide oxidoreductase DCC family protein</fullName>
    </submittedName>
</protein>
<evidence type="ECO:0000313" key="1">
    <source>
        <dbReference type="EMBL" id="MFC4747676.1"/>
    </source>
</evidence>